<organism evidence="2 3">
    <name type="scientific">Cercospora kikuchii</name>
    <dbReference type="NCBI Taxonomy" id="84275"/>
    <lineage>
        <taxon>Eukaryota</taxon>
        <taxon>Fungi</taxon>
        <taxon>Dikarya</taxon>
        <taxon>Ascomycota</taxon>
        <taxon>Pezizomycotina</taxon>
        <taxon>Dothideomycetes</taxon>
        <taxon>Dothideomycetidae</taxon>
        <taxon>Mycosphaerellales</taxon>
        <taxon>Mycosphaerellaceae</taxon>
        <taxon>Cercospora</taxon>
    </lineage>
</organism>
<comment type="caution">
    <text evidence="2">The sequence shown here is derived from an EMBL/GenBank/DDBJ whole genome shotgun (WGS) entry which is preliminary data.</text>
</comment>
<dbReference type="InterPro" id="IPR010730">
    <property type="entry name" value="HET"/>
</dbReference>
<evidence type="ECO:0000259" key="1">
    <source>
        <dbReference type="Pfam" id="PF06985"/>
    </source>
</evidence>
<dbReference type="RefSeq" id="XP_044660313.1">
    <property type="nucleotide sequence ID" value="XM_044804378.1"/>
</dbReference>
<dbReference type="Pfam" id="PF06985">
    <property type="entry name" value="HET"/>
    <property type="match status" value="1"/>
</dbReference>
<keyword evidence="3" id="KW-1185">Reference proteome</keyword>
<dbReference type="OrthoDB" id="5428863at2759"/>
<protein>
    <recommendedName>
        <fullName evidence="1">Heterokaryon incompatibility domain-containing protein</fullName>
    </recommendedName>
</protein>
<dbReference type="EMBL" id="BOLY01000006">
    <property type="protein sequence ID" value="GIZ45826.1"/>
    <property type="molecule type" value="Genomic_DNA"/>
</dbReference>
<accession>A0A9P3FFV6</accession>
<dbReference type="PANTHER" id="PTHR33112">
    <property type="entry name" value="DOMAIN PROTEIN, PUTATIVE-RELATED"/>
    <property type="match status" value="1"/>
</dbReference>
<gene>
    <name evidence="2" type="ORF">CKM354_000897700</name>
</gene>
<evidence type="ECO:0000313" key="2">
    <source>
        <dbReference type="EMBL" id="GIZ45826.1"/>
    </source>
</evidence>
<dbReference type="PANTHER" id="PTHR33112:SF1">
    <property type="entry name" value="HETEROKARYON INCOMPATIBILITY DOMAIN-CONTAINING PROTEIN"/>
    <property type="match status" value="1"/>
</dbReference>
<name>A0A9P3FFV6_9PEZI</name>
<proteinExistence type="predicted"/>
<dbReference type="GeneID" id="68294552"/>
<evidence type="ECO:0000313" key="3">
    <source>
        <dbReference type="Proteomes" id="UP000825890"/>
    </source>
</evidence>
<reference evidence="2 3" key="1">
    <citation type="submission" date="2021-01" db="EMBL/GenBank/DDBJ databases">
        <title>Cercospora kikuchii MAFF 305040 whole genome shotgun sequence.</title>
        <authorList>
            <person name="Kashiwa T."/>
            <person name="Suzuki T."/>
        </authorList>
    </citation>
    <scope>NUCLEOTIDE SEQUENCE [LARGE SCALE GENOMIC DNA]</scope>
    <source>
        <strain evidence="2 3">MAFF 305040</strain>
    </source>
</reference>
<sequence length="682" mass="77050">MAARTPNVCSRCSKLKLDTTPQARQTHVLGRPSTWNSSCSVCAYLAVLAGIEQVPQYGDPLDHEPIYHIVPFNTSTVFEDPPTVRLRSPAHPVSFAVVEADNVGDADGQQLFNCVRSRGWASPVPSTKSVTTFSARLLDSRMDSGFVKAQLKSCKDNHPACRSNFQRPMKTIKLIDCTAHRIFERERNESYLTLSYVNRSVNFDVTRHIKGQMLVAPPALYSDAMNLTTKLGYEYLWIDNYCIPQPPPGRQFDKGSPEKAKRKEQVQQMDQIYTRSDLTIIAPDFLDSLPRVSQGGSSSKVFQVGGLPFVVCPPTPRYEIENSECSERGWCYQEATLAVRRVVVLKDQVYWKCKTTHALESLHGTIDPFTLVTQQQSTGNGPAEFHRWNEFEVFANLAERRPDSLNHVYNHIAEYTKRRFTQYDDILEATAGLRNQFKMLYPELLTISGIPVLPRSNRETSGCLDRFVTALCWKTAFHCDRRPGFPSWSWTGYYRPGFIQGKPLEHALGAVNPYLDAGERNLIARPNVKISLDILELQRSQVAVNEALPKTLQRSGLELTSEPSQLTIEAQMIAIQFQQWLHDLPGDTQSPYGHPAVKSTKLSKTAKVRMFPPGWPGLRNGSAFALIVLGKGQSLNGRQKTVTLMVEQNQRRGWQRVGVVDLYDQAETTFMKESEWKQIILF</sequence>
<dbReference type="Proteomes" id="UP000825890">
    <property type="component" value="Unassembled WGS sequence"/>
</dbReference>
<dbReference type="AlphaFoldDB" id="A0A9P3FFV6"/>
<feature type="domain" description="Heterokaryon incompatibility" evidence="1">
    <location>
        <begin position="191"/>
        <end position="334"/>
    </location>
</feature>